<comment type="caution">
    <text evidence="1">The sequence shown here is derived from an EMBL/GenBank/DDBJ whole genome shotgun (WGS) entry which is preliminary data.</text>
</comment>
<protein>
    <submittedName>
        <fullName evidence="1">Uncharacterized protein</fullName>
    </submittedName>
</protein>
<organism evidence="1 2">
    <name type="scientific">Lichenibacterium ramalinae</name>
    <dbReference type="NCBI Taxonomy" id="2316527"/>
    <lineage>
        <taxon>Bacteria</taxon>
        <taxon>Pseudomonadati</taxon>
        <taxon>Pseudomonadota</taxon>
        <taxon>Alphaproteobacteria</taxon>
        <taxon>Hyphomicrobiales</taxon>
        <taxon>Lichenihabitantaceae</taxon>
        <taxon>Lichenibacterium</taxon>
    </lineage>
</organism>
<dbReference type="OrthoDB" id="8004642at2"/>
<accession>A0A4Q2RA24</accession>
<dbReference type="Proteomes" id="UP000289411">
    <property type="component" value="Unassembled WGS sequence"/>
</dbReference>
<keyword evidence="2" id="KW-1185">Reference proteome</keyword>
<name>A0A4Q2RA24_9HYPH</name>
<sequence>MEADGFRDRNQRYGYLVACENARRILADASVLEAGRRHLDRFTRDIPQRRHAHALWSALLDEGAAAVAARLTERGARGDDARETAPSFGGLSGPVRARLLVMARVPLDAPASTGLVA</sequence>
<evidence type="ECO:0000313" key="2">
    <source>
        <dbReference type="Proteomes" id="UP000289411"/>
    </source>
</evidence>
<dbReference type="AlphaFoldDB" id="A0A4Q2RA24"/>
<dbReference type="EMBL" id="QYBC01000013">
    <property type="protein sequence ID" value="RYB03591.1"/>
    <property type="molecule type" value="Genomic_DNA"/>
</dbReference>
<reference evidence="1 2" key="1">
    <citation type="submission" date="2018-09" db="EMBL/GenBank/DDBJ databases">
        <authorList>
            <person name="Grouzdev D.S."/>
            <person name="Krutkina M.S."/>
        </authorList>
    </citation>
    <scope>NUCLEOTIDE SEQUENCE [LARGE SCALE GENOMIC DNA]</scope>
    <source>
        <strain evidence="1 2">RmlP001</strain>
    </source>
</reference>
<gene>
    <name evidence="1" type="ORF">D3272_15685</name>
</gene>
<proteinExistence type="predicted"/>
<dbReference type="RefSeq" id="WP_129220161.1">
    <property type="nucleotide sequence ID" value="NZ_QYBC01000013.1"/>
</dbReference>
<reference evidence="1 2" key="2">
    <citation type="submission" date="2019-02" db="EMBL/GenBank/DDBJ databases">
        <title>'Lichenibacterium ramalinii' gen. nov. sp. nov., 'Lichenibacterium minor' gen. nov. sp. nov.</title>
        <authorList>
            <person name="Pankratov T."/>
        </authorList>
    </citation>
    <scope>NUCLEOTIDE SEQUENCE [LARGE SCALE GENOMIC DNA]</scope>
    <source>
        <strain evidence="1 2">RmlP001</strain>
    </source>
</reference>
<evidence type="ECO:0000313" key="1">
    <source>
        <dbReference type="EMBL" id="RYB03591.1"/>
    </source>
</evidence>